<feature type="region of interest" description="Disordered" evidence="1">
    <location>
        <begin position="71"/>
        <end position="90"/>
    </location>
</feature>
<sequence length="430" mass="45853">MASLSPLSSSATSTSPAQERPSASSSASPSLSAVQPPQLPPSPSVAAGAAGSSATPGGSVGSGATFAATVGSEDSARATPSLSVTTDLMSGSGATFTTTVGSEDSATPLVRLTPRRESSMLRTELDDAKKRLRRKNKYIMILTRELRHQQKDVDETLKKKDAEIMEIEAKLRSHFFRSVFVLLGIPLLLFVGFLFTLSFEGWSSRSISAYFSVHTLCSPLPPDLYIAVGSKNTTYVAPFINILSPVPFFSCRGLYQYEKSLDLTDASATLVGKTKTLTVPHVAGVKMQAGGNIAVVTVWRHRVLRWIGLDKYKDVKKVWPVYSVLASVGGASGTLIGLLAIAVGMAEFVRGDTKKGMQEREEVKEAAVEMKQVVVAGGGAVLGAGVSTPTRPALLDLRRDTGDEESAPLPTASPLHRKESEQIKRNFFGF</sequence>
<proteinExistence type="predicted"/>
<keyword evidence="2" id="KW-0812">Transmembrane</keyword>
<comment type="caution">
    <text evidence="3">The sequence shown here is derived from an EMBL/GenBank/DDBJ whole genome shotgun (WGS) entry which is preliminary data.</text>
</comment>
<feature type="compositionally biased region" description="Polar residues" evidence="1">
    <location>
        <begin position="78"/>
        <end position="90"/>
    </location>
</feature>
<keyword evidence="2" id="KW-0472">Membrane</keyword>
<feature type="compositionally biased region" description="Low complexity" evidence="1">
    <location>
        <begin position="1"/>
        <end position="36"/>
    </location>
</feature>
<feature type="compositionally biased region" description="Low complexity" evidence="1">
    <location>
        <begin position="44"/>
        <end position="60"/>
    </location>
</feature>
<evidence type="ECO:0000313" key="3">
    <source>
        <dbReference type="EMBL" id="GMI34211.1"/>
    </source>
</evidence>
<keyword evidence="2" id="KW-1133">Transmembrane helix</keyword>
<feature type="transmembrane region" description="Helical" evidence="2">
    <location>
        <begin position="321"/>
        <end position="349"/>
    </location>
</feature>
<accession>A0ABQ6MWI8</accession>
<reference evidence="3 4" key="1">
    <citation type="journal article" date="2023" name="Commun. Biol.">
        <title>Genome analysis of Parmales, the sister group of diatoms, reveals the evolutionary specialization of diatoms from phago-mixotrophs to photoautotrophs.</title>
        <authorList>
            <person name="Ban H."/>
            <person name="Sato S."/>
            <person name="Yoshikawa S."/>
            <person name="Yamada K."/>
            <person name="Nakamura Y."/>
            <person name="Ichinomiya M."/>
            <person name="Sato N."/>
            <person name="Blanc-Mathieu R."/>
            <person name="Endo H."/>
            <person name="Kuwata A."/>
            <person name="Ogata H."/>
        </authorList>
    </citation>
    <scope>NUCLEOTIDE SEQUENCE [LARGE SCALE GENOMIC DNA]</scope>
</reference>
<feature type="transmembrane region" description="Helical" evidence="2">
    <location>
        <begin position="175"/>
        <end position="195"/>
    </location>
</feature>
<protein>
    <recommendedName>
        <fullName evidence="5">BZIP domain-containing protein</fullName>
    </recommendedName>
</protein>
<dbReference type="EMBL" id="BRYB01003294">
    <property type="protein sequence ID" value="GMI34211.1"/>
    <property type="molecule type" value="Genomic_DNA"/>
</dbReference>
<evidence type="ECO:0000256" key="2">
    <source>
        <dbReference type="SAM" id="Phobius"/>
    </source>
</evidence>
<feature type="region of interest" description="Disordered" evidence="1">
    <location>
        <begin position="1"/>
        <end position="60"/>
    </location>
</feature>
<dbReference type="Proteomes" id="UP001165060">
    <property type="component" value="Unassembled WGS sequence"/>
</dbReference>
<organism evidence="3 4">
    <name type="scientific">Tetraparma gracilis</name>
    <dbReference type="NCBI Taxonomy" id="2962635"/>
    <lineage>
        <taxon>Eukaryota</taxon>
        <taxon>Sar</taxon>
        <taxon>Stramenopiles</taxon>
        <taxon>Ochrophyta</taxon>
        <taxon>Bolidophyceae</taxon>
        <taxon>Parmales</taxon>
        <taxon>Triparmaceae</taxon>
        <taxon>Tetraparma</taxon>
    </lineage>
</organism>
<gene>
    <name evidence="3" type="ORF">TeGR_g8344</name>
</gene>
<evidence type="ECO:0000256" key="1">
    <source>
        <dbReference type="SAM" id="MobiDB-lite"/>
    </source>
</evidence>
<keyword evidence="4" id="KW-1185">Reference proteome</keyword>
<evidence type="ECO:0000313" key="4">
    <source>
        <dbReference type="Proteomes" id="UP001165060"/>
    </source>
</evidence>
<evidence type="ECO:0008006" key="5">
    <source>
        <dbReference type="Google" id="ProtNLM"/>
    </source>
</evidence>
<feature type="region of interest" description="Disordered" evidence="1">
    <location>
        <begin position="399"/>
        <end position="419"/>
    </location>
</feature>
<name>A0ABQ6MWI8_9STRA</name>